<evidence type="ECO:0000313" key="7">
    <source>
        <dbReference type="Proteomes" id="UP001175261"/>
    </source>
</evidence>
<sequence length="252" mass="29045">MADLKEAQMPFIKNLASSDRVLRTASLESLQTFLSSRRTLPQTDALKLWKGLFYALWMTDRPLPQQRLTSDLASLLHTAIRPACAPNWLAAFWAVMGLQWSEIDNLRMQKYLLLVRRVFNAQIAWCKERGYEGEEVDKVEEMMKEWCFEEEGTDLKRVPVGLRLHVLDIWVDELEREGALEDEQAEGFVKRMGTMVELLKRSPIKTVRERAEESFEDERLPWGKKADADEEEGEATNGQDDSDGEGWGGFDD</sequence>
<comment type="similarity">
    <text evidence="2">Belongs to the RRP1 family.</text>
</comment>
<reference evidence="6" key="1">
    <citation type="submission" date="2022-10" db="EMBL/GenBank/DDBJ databases">
        <title>Determination and structural analysis of whole genome sequence of Sarocladium strictum F4-1.</title>
        <authorList>
            <person name="Hu L."/>
            <person name="Jiang Y."/>
        </authorList>
    </citation>
    <scope>NUCLEOTIDE SEQUENCE</scope>
    <source>
        <strain evidence="6">F4-1</strain>
    </source>
</reference>
<comment type="caution">
    <text evidence="6">The sequence shown here is derived from an EMBL/GenBank/DDBJ whole genome shotgun (WGS) entry which is preliminary data.</text>
</comment>
<dbReference type="InterPro" id="IPR010301">
    <property type="entry name" value="RRP1"/>
</dbReference>
<dbReference type="GO" id="GO:0006364">
    <property type="term" value="P:rRNA processing"/>
    <property type="evidence" value="ECO:0007669"/>
    <property type="project" value="UniProtKB-KW"/>
</dbReference>
<accession>A0AA39L7I6</accession>
<evidence type="ECO:0000256" key="4">
    <source>
        <dbReference type="ARBA" id="ARBA00023242"/>
    </source>
</evidence>
<keyword evidence="7" id="KW-1185">Reference proteome</keyword>
<dbReference type="Pfam" id="PF05997">
    <property type="entry name" value="Nop52"/>
    <property type="match status" value="1"/>
</dbReference>
<evidence type="ECO:0000256" key="1">
    <source>
        <dbReference type="ARBA" id="ARBA00004123"/>
    </source>
</evidence>
<evidence type="ECO:0000256" key="3">
    <source>
        <dbReference type="ARBA" id="ARBA00022552"/>
    </source>
</evidence>
<gene>
    <name evidence="6" type="ORF">NLU13_5332</name>
</gene>
<dbReference type="EMBL" id="JAPDFR010000004">
    <property type="protein sequence ID" value="KAK0387018.1"/>
    <property type="molecule type" value="Genomic_DNA"/>
</dbReference>
<evidence type="ECO:0000313" key="6">
    <source>
        <dbReference type="EMBL" id="KAK0387018.1"/>
    </source>
</evidence>
<dbReference type="PANTHER" id="PTHR13026">
    <property type="entry name" value="NNP-1 PROTEIN NOVEL NUCLEAR PROTEIN 1 NOP52"/>
    <property type="match status" value="1"/>
</dbReference>
<keyword evidence="3" id="KW-0698">rRNA processing</keyword>
<organism evidence="6 7">
    <name type="scientific">Sarocladium strictum</name>
    <name type="common">Black bundle disease fungus</name>
    <name type="synonym">Acremonium strictum</name>
    <dbReference type="NCBI Taxonomy" id="5046"/>
    <lineage>
        <taxon>Eukaryota</taxon>
        <taxon>Fungi</taxon>
        <taxon>Dikarya</taxon>
        <taxon>Ascomycota</taxon>
        <taxon>Pezizomycotina</taxon>
        <taxon>Sordariomycetes</taxon>
        <taxon>Hypocreomycetidae</taxon>
        <taxon>Hypocreales</taxon>
        <taxon>Sarocladiaceae</taxon>
        <taxon>Sarocladium</taxon>
    </lineage>
</organism>
<dbReference type="PANTHER" id="PTHR13026:SF0">
    <property type="entry name" value="RIBOSOMAL RNA PROCESSING 1B"/>
    <property type="match status" value="1"/>
</dbReference>
<dbReference type="AlphaFoldDB" id="A0AA39L7I6"/>
<protein>
    <submittedName>
        <fullName evidence="6">Uncharacterized protein</fullName>
    </submittedName>
</protein>
<dbReference type="Proteomes" id="UP001175261">
    <property type="component" value="Unassembled WGS sequence"/>
</dbReference>
<dbReference type="GO" id="GO:0030688">
    <property type="term" value="C:preribosome, small subunit precursor"/>
    <property type="evidence" value="ECO:0007669"/>
    <property type="project" value="InterPro"/>
</dbReference>
<proteinExistence type="inferred from homology"/>
<feature type="compositionally biased region" description="Basic and acidic residues" evidence="5">
    <location>
        <begin position="208"/>
        <end position="227"/>
    </location>
</feature>
<name>A0AA39L7I6_SARSR</name>
<comment type="subcellular location">
    <subcellularLocation>
        <location evidence="1">Nucleus</location>
    </subcellularLocation>
</comment>
<evidence type="ECO:0000256" key="2">
    <source>
        <dbReference type="ARBA" id="ARBA00006374"/>
    </source>
</evidence>
<feature type="compositionally biased region" description="Acidic residues" evidence="5">
    <location>
        <begin position="228"/>
        <end position="252"/>
    </location>
</feature>
<evidence type="ECO:0000256" key="5">
    <source>
        <dbReference type="SAM" id="MobiDB-lite"/>
    </source>
</evidence>
<dbReference type="GO" id="GO:0005634">
    <property type="term" value="C:nucleus"/>
    <property type="evidence" value="ECO:0007669"/>
    <property type="project" value="UniProtKB-SubCell"/>
</dbReference>
<feature type="region of interest" description="Disordered" evidence="5">
    <location>
        <begin position="208"/>
        <end position="252"/>
    </location>
</feature>
<keyword evidence="4" id="KW-0539">Nucleus</keyword>